<sequence>MKVSAKEITQRLLDRLWEQYLKRVSYAQKYVDLVTKKGGVVVNDHIAFRTFNTHCGEQPDGIGAIKHILSCLEYKPAEKYDFVKKKLKAVHFVHPDEMLPKIFVSQLEVEQLPEWAQLIIRNAVKDTPYILSDSSIELLGVLKNEGKLPRIAGEALVDDLVQYFRRPWEVPRKEDVLKLNDVSQYAAWVLLHGNSVNHFTAYINCQQVKEWPDLETTCEGLKAAGVPMKETLEGTKGSKLQQSATQAVKEDVEVKGEEGMEKITWTYAYYELAQRGYVTQNGKEILFSGFLGEQAAHLFDMTKTREN</sequence>
<comment type="caution">
    <text evidence="8">The sequence shown here is derived from an EMBL/GenBank/DDBJ whole genome shotgun (WGS) entry which is preliminary data.</text>
</comment>
<dbReference type="RefSeq" id="WP_343334743.1">
    <property type="nucleotide sequence ID" value="NZ_JAPOHD010000056.1"/>
</dbReference>
<reference evidence="8" key="1">
    <citation type="submission" date="2022-11" db="EMBL/GenBank/DDBJ databases">
        <title>Marilongibacter aestuarii gen. nov., sp. nov., isolated from tidal flat sediment.</title>
        <authorList>
            <person name="Jiayan W."/>
        </authorList>
    </citation>
    <scope>NUCLEOTIDE SEQUENCE</scope>
    <source>
        <strain evidence="8">Z1-6</strain>
    </source>
</reference>
<keyword evidence="9" id="KW-1185">Reference proteome</keyword>
<gene>
    <name evidence="8" type="ORF">OU798_18860</name>
</gene>
<dbReference type="CDD" id="cd16350">
    <property type="entry name" value="VOC_like"/>
    <property type="match status" value="1"/>
</dbReference>
<accession>A0A9X3FA08</accession>
<dbReference type="PANTHER" id="PTHR31136:SF5">
    <property type="entry name" value="2-OXOADIPATE DIOXYGENASE_DECARBOXYLASE, CHLOROPLASTIC"/>
    <property type="match status" value="1"/>
</dbReference>
<evidence type="ECO:0000256" key="6">
    <source>
        <dbReference type="ARBA" id="ARBA00035023"/>
    </source>
</evidence>
<dbReference type="Pfam" id="PF07063">
    <property type="entry name" value="HGLS"/>
    <property type="match status" value="1"/>
</dbReference>
<dbReference type="Proteomes" id="UP001145087">
    <property type="component" value="Unassembled WGS sequence"/>
</dbReference>
<evidence type="ECO:0000256" key="4">
    <source>
        <dbReference type="ARBA" id="ARBA00023004"/>
    </source>
</evidence>
<evidence type="ECO:0000256" key="5">
    <source>
        <dbReference type="ARBA" id="ARBA00035013"/>
    </source>
</evidence>
<dbReference type="Gene3D" id="3.10.180.50">
    <property type="match status" value="1"/>
</dbReference>
<dbReference type="PANTHER" id="PTHR31136">
    <property type="entry name" value="DUF1338 DOMAIN-CONTAINING PROTEIN"/>
    <property type="match status" value="1"/>
</dbReference>
<evidence type="ECO:0000256" key="2">
    <source>
        <dbReference type="ARBA" id="ARBA00022964"/>
    </source>
</evidence>
<dbReference type="AlphaFoldDB" id="A0A9X3FA08"/>
<dbReference type="InterPro" id="IPR009770">
    <property type="entry name" value="HGLS"/>
</dbReference>
<evidence type="ECO:0000256" key="7">
    <source>
        <dbReference type="ARBA" id="ARBA00035045"/>
    </source>
</evidence>
<organism evidence="8 9">
    <name type="scientific">Draconibacterium aestuarii</name>
    <dbReference type="NCBI Taxonomy" id="2998507"/>
    <lineage>
        <taxon>Bacteria</taxon>
        <taxon>Pseudomonadati</taxon>
        <taxon>Bacteroidota</taxon>
        <taxon>Bacteroidia</taxon>
        <taxon>Marinilabiliales</taxon>
        <taxon>Prolixibacteraceae</taxon>
        <taxon>Draconibacterium</taxon>
    </lineage>
</organism>
<evidence type="ECO:0000256" key="1">
    <source>
        <dbReference type="ARBA" id="ARBA00001954"/>
    </source>
</evidence>
<evidence type="ECO:0000256" key="3">
    <source>
        <dbReference type="ARBA" id="ARBA00023002"/>
    </source>
</evidence>
<comment type="cofactor">
    <cofactor evidence="1">
        <name>Fe(2+)</name>
        <dbReference type="ChEBI" id="CHEBI:29033"/>
    </cofactor>
</comment>
<keyword evidence="3" id="KW-0560">Oxidoreductase</keyword>
<protein>
    <recommendedName>
        <fullName evidence="6">2-oxoadipate dioxygenase/decarboxylase</fullName>
        <ecNumber evidence="6">1.13.11.93</ecNumber>
    </recommendedName>
    <alternativeName>
        <fullName evidence="7">2-hydroxyglutarate synthase</fullName>
    </alternativeName>
</protein>
<dbReference type="EMBL" id="JAPOHD010000056">
    <property type="protein sequence ID" value="MCY1722417.1"/>
    <property type="molecule type" value="Genomic_DNA"/>
</dbReference>
<evidence type="ECO:0000313" key="9">
    <source>
        <dbReference type="Proteomes" id="UP001145087"/>
    </source>
</evidence>
<keyword evidence="2" id="KW-0223">Dioxygenase</keyword>
<dbReference type="GO" id="GO:0051213">
    <property type="term" value="F:dioxygenase activity"/>
    <property type="evidence" value="ECO:0007669"/>
    <property type="project" value="UniProtKB-KW"/>
</dbReference>
<dbReference type="EC" id="1.13.11.93" evidence="6"/>
<evidence type="ECO:0000313" key="8">
    <source>
        <dbReference type="EMBL" id="MCY1722417.1"/>
    </source>
</evidence>
<dbReference type="SMART" id="SM01150">
    <property type="entry name" value="DUF1338"/>
    <property type="match status" value="1"/>
</dbReference>
<keyword evidence="4" id="KW-0408">Iron</keyword>
<name>A0A9X3FA08_9BACT</name>
<proteinExistence type="inferred from homology"/>
<comment type="similarity">
    <text evidence="5">Belongs to the 2-oxoadipate dioxygenase/decarboxylase family.</text>
</comment>